<dbReference type="EMBL" id="JBEFKJ010000037">
    <property type="protein sequence ID" value="KAL2037827.1"/>
    <property type="molecule type" value="Genomic_DNA"/>
</dbReference>
<proteinExistence type="predicted"/>
<keyword evidence="1" id="KW-0732">Signal</keyword>
<evidence type="ECO:0000313" key="2">
    <source>
        <dbReference type="EMBL" id="KAL2037827.1"/>
    </source>
</evidence>
<gene>
    <name evidence="2" type="ORF">N7G274_009552</name>
</gene>
<protein>
    <submittedName>
        <fullName evidence="2">Uncharacterized protein</fullName>
    </submittedName>
</protein>
<comment type="caution">
    <text evidence="2">The sequence shown here is derived from an EMBL/GenBank/DDBJ whole genome shotgun (WGS) entry which is preliminary data.</text>
</comment>
<organism evidence="2 3">
    <name type="scientific">Stereocaulon virgatum</name>
    <dbReference type="NCBI Taxonomy" id="373712"/>
    <lineage>
        <taxon>Eukaryota</taxon>
        <taxon>Fungi</taxon>
        <taxon>Dikarya</taxon>
        <taxon>Ascomycota</taxon>
        <taxon>Pezizomycotina</taxon>
        <taxon>Lecanoromycetes</taxon>
        <taxon>OSLEUM clade</taxon>
        <taxon>Lecanoromycetidae</taxon>
        <taxon>Lecanorales</taxon>
        <taxon>Lecanorineae</taxon>
        <taxon>Stereocaulaceae</taxon>
        <taxon>Stereocaulon</taxon>
    </lineage>
</organism>
<name>A0ABR3ZW35_9LECA</name>
<evidence type="ECO:0000313" key="3">
    <source>
        <dbReference type="Proteomes" id="UP001590950"/>
    </source>
</evidence>
<accession>A0ABR3ZW35</accession>
<evidence type="ECO:0000256" key="1">
    <source>
        <dbReference type="SAM" id="SignalP"/>
    </source>
</evidence>
<sequence length="186" mass="20640">MNRRRISVSLLVCFFGVESLAVKPSSTDFFGQYSNQPNHTQNVTLAVPLSIEPSIECIRVTAPNLPNLDTSACLEMIPAACAKLSTRFPFMIKRYQWVWTSSEGCSIAHFIPAHAPRSQIPARTECQQQIYGRIVEKCGVLEQFNGGTINVYTLPTPNGPGEALTHDYPRYLIAPNELDRDPAVEA</sequence>
<feature type="signal peptide" evidence="1">
    <location>
        <begin position="1"/>
        <end position="21"/>
    </location>
</feature>
<feature type="chain" id="PRO_5047049816" evidence="1">
    <location>
        <begin position="22"/>
        <end position="186"/>
    </location>
</feature>
<dbReference type="Proteomes" id="UP001590950">
    <property type="component" value="Unassembled WGS sequence"/>
</dbReference>
<keyword evidence="3" id="KW-1185">Reference proteome</keyword>
<reference evidence="2 3" key="1">
    <citation type="submission" date="2024-09" db="EMBL/GenBank/DDBJ databases">
        <title>Rethinking Asexuality: The Enigmatic Case of Functional Sexual Genes in Lepraria (Stereocaulaceae).</title>
        <authorList>
            <person name="Doellman M."/>
            <person name="Sun Y."/>
            <person name="Barcenas-Pena A."/>
            <person name="Lumbsch H.T."/>
            <person name="Grewe F."/>
        </authorList>
    </citation>
    <scope>NUCLEOTIDE SEQUENCE [LARGE SCALE GENOMIC DNA]</scope>
    <source>
        <strain evidence="2 3">Mercado 3170</strain>
    </source>
</reference>